<dbReference type="EMBL" id="LPVJ01000071">
    <property type="protein sequence ID" value="KUO94649.1"/>
    <property type="molecule type" value="Genomic_DNA"/>
</dbReference>
<dbReference type="CDD" id="cd06225">
    <property type="entry name" value="HAMP"/>
    <property type="match status" value="1"/>
</dbReference>
<evidence type="ECO:0000313" key="14">
    <source>
        <dbReference type="EMBL" id="KUO94649.1"/>
    </source>
</evidence>
<dbReference type="AlphaFoldDB" id="A0A101XNF0"/>
<sequence>MYHENARVTMNADGLAIHDDGEGFNMSLYKKLMALFLLVMFIVLGSTLGIVYTQSRALMIRQAEQKTVLLIQTINSYLQAGASNFDFETILLHLSQQNQDFKSFDIYKLNGYFYDIASTNPQNIGSVAPKNVEPLMTTGKTVSRLSGNDLYVVAPILVNGVTLYSTAVTYSIVRDLATIDQLLLKYLFIGLVGIGIAALLIGVFARRLLSRPLLLITAAANDIAQGSLAVDLAPFDRRRDEIGMLARTFQTMAGHLDGILSGIIQTSDQLKRDFHTLVVSGDATVRGALHVTDVMDHMGKALTEHRQSADELLAVSRQLLHRVQEAGRRRGGTSNPKQGQAVFDEFEQDVEVWLQDAERMALRVETLHEALRTVRATANGQLAWIQQVNRATSQLERLAADLQKLTAAFSDGAREVNV</sequence>
<feature type="transmembrane region" description="Helical" evidence="12">
    <location>
        <begin position="32"/>
        <end position="52"/>
    </location>
</feature>
<keyword evidence="15" id="KW-1185">Reference proteome</keyword>
<dbReference type="Gene3D" id="6.10.340.10">
    <property type="match status" value="1"/>
</dbReference>
<keyword evidence="6" id="KW-0808">Transferase</keyword>
<proteinExistence type="predicted"/>
<reference evidence="14 15" key="1">
    <citation type="submission" date="2015-12" db="EMBL/GenBank/DDBJ databases">
        <title>Draft genome sequence of Acidibacillus ferrooxidans ITV001, isolated from a chalcopyrite acid mine drainage site in Brazil.</title>
        <authorList>
            <person name="Dall'Agnol H."/>
            <person name="Nancucheo I."/>
            <person name="Johnson B."/>
            <person name="Oliveira R."/>
            <person name="Leite L."/>
            <person name="Pylro V."/>
            <person name="Nunes G.L."/>
            <person name="Tzotzos G."/>
            <person name="Fernandes G.R."/>
            <person name="Dutra J."/>
            <person name="Orellana S.C."/>
            <person name="Oliveira G."/>
        </authorList>
    </citation>
    <scope>NUCLEOTIDE SEQUENCE [LARGE SCALE GENOMIC DNA]</scope>
    <source>
        <strain evidence="15">ITV01</strain>
    </source>
</reference>
<dbReference type="GO" id="GO:0004673">
    <property type="term" value="F:protein histidine kinase activity"/>
    <property type="evidence" value="ECO:0007669"/>
    <property type="project" value="UniProtKB-EC"/>
</dbReference>
<comment type="caution">
    <text evidence="14">The sequence shown here is derived from an EMBL/GenBank/DDBJ whole genome shotgun (WGS) entry which is preliminary data.</text>
</comment>
<feature type="domain" description="HAMP" evidence="13">
    <location>
        <begin position="207"/>
        <end position="261"/>
    </location>
</feature>
<evidence type="ECO:0000256" key="10">
    <source>
        <dbReference type="ARBA" id="ARBA00023012"/>
    </source>
</evidence>
<keyword evidence="12" id="KW-0812">Transmembrane</keyword>
<dbReference type="GO" id="GO:0000160">
    <property type="term" value="P:phosphorelay signal transduction system"/>
    <property type="evidence" value="ECO:0007669"/>
    <property type="project" value="UniProtKB-KW"/>
</dbReference>
<gene>
    <name evidence="14" type="ORF">ATW55_01925</name>
</gene>
<evidence type="ECO:0000256" key="8">
    <source>
        <dbReference type="ARBA" id="ARBA00022777"/>
    </source>
</evidence>
<dbReference type="GO" id="GO:0005886">
    <property type="term" value="C:plasma membrane"/>
    <property type="evidence" value="ECO:0007669"/>
    <property type="project" value="UniProtKB-SubCell"/>
</dbReference>
<evidence type="ECO:0000313" key="15">
    <source>
        <dbReference type="Proteomes" id="UP000053557"/>
    </source>
</evidence>
<dbReference type="Proteomes" id="UP000053557">
    <property type="component" value="Unassembled WGS sequence"/>
</dbReference>
<evidence type="ECO:0000256" key="6">
    <source>
        <dbReference type="ARBA" id="ARBA00022679"/>
    </source>
</evidence>
<keyword evidence="11 12" id="KW-0472">Membrane</keyword>
<evidence type="ECO:0000256" key="4">
    <source>
        <dbReference type="ARBA" id="ARBA00022475"/>
    </source>
</evidence>
<organism evidence="14 15">
    <name type="scientific">Ferroacidibacillus organovorans</name>
    <dbReference type="NCBI Taxonomy" id="1765683"/>
    <lineage>
        <taxon>Bacteria</taxon>
        <taxon>Bacillati</taxon>
        <taxon>Bacillota</taxon>
        <taxon>Bacilli</taxon>
        <taxon>Bacillales</taxon>
        <taxon>Alicyclobacillaceae</taxon>
        <taxon>Ferroacidibacillus</taxon>
    </lineage>
</organism>
<evidence type="ECO:0000256" key="9">
    <source>
        <dbReference type="ARBA" id="ARBA00022840"/>
    </source>
</evidence>
<evidence type="ECO:0000256" key="12">
    <source>
        <dbReference type="SAM" id="Phobius"/>
    </source>
</evidence>
<dbReference type="InterPro" id="IPR003660">
    <property type="entry name" value="HAMP_dom"/>
</dbReference>
<evidence type="ECO:0000256" key="1">
    <source>
        <dbReference type="ARBA" id="ARBA00000085"/>
    </source>
</evidence>
<keyword evidence="7" id="KW-0547">Nucleotide-binding</keyword>
<keyword evidence="8" id="KW-0418">Kinase</keyword>
<name>A0A101XNF0_9BACL</name>
<keyword evidence="12" id="KW-1133">Transmembrane helix</keyword>
<keyword evidence="9" id="KW-0067">ATP-binding</keyword>
<evidence type="ECO:0000259" key="13">
    <source>
        <dbReference type="PROSITE" id="PS50885"/>
    </source>
</evidence>
<dbReference type="Pfam" id="PF00672">
    <property type="entry name" value="HAMP"/>
    <property type="match status" value="1"/>
</dbReference>
<comment type="catalytic activity">
    <reaction evidence="1">
        <text>ATP + protein L-histidine = ADP + protein N-phospho-L-histidine.</text>
        <dbReference type="EC" id="2.7.13.3"/>
    </reaction>
</comment>
<evidence type="ECO:0000256" key="2">
    <source>
        <dbReference type="ARBA" id="ARBA00004651"/>
    </source>
</evidence>
<accession>A0A101XNF0</accession>
<evidence type="ECO:0000256" key="7">
    <source>
        <dbReference type="ARBA" id="ARBA00022741"/>
    </source>
</evidence>
<dbReference type="GO" id="GO:0005524">
    <property type="term" value="F:ATP binding"/>
    <property type="evidence" value="ECO:0007669"/>
    <property type="project" value="UniProtKB-KW"/>
</dbReference>
<dbReference type="InterPro" id="IPR050398">
    <property type="entry name" value="HssS/ArlS-like"/>
</dbReference>
<dbReference type="EC" id="2.7.13.3" evidence="3"/>
<dbReference type="PANTHER" id="PTHR45528:SF1">
    <property type="entry name" value="SENSOR HISTIDINE KINASE CPXA"/>
    <property type="match status" value="1"/>
</dbReference>
<evidence type="ECO:0000256" key="11">
    <source>
        <dbReference type="ARBA" id="ARBA00023136"/>
    </source>
</evidence>
<keyword evidence="5" id="KW-0597">Phosphoprotein</keyword>
<protein>
    <recommendedName>
        <fullName evidence="3">histidine kinase</fullName>
        <ecNumber evidence="3">2.7.13.3</ecNumber>
    </recommendedName>
</protein>
<keyword evidence="10" id="KW-0902">Two-component regulatory system</keyword>
<comment type="subcellular location">
    <subcellularLocation>
        <location evidence="2">Cell membrane</location>
        <topology evidence="2">Multi-pass membrane protein</topology>
    </subcellularLocation>
</comment>
<dbReference type="SUPFAM" id="SSF158472">
    <property type="entry name" value="HAMP domain-like"/>
    <property type="match status" value="1"/>
</dbReference>
<evidence type="ECO:0000256" key="5">
    <source>
        <dbReference type="ARBA" id="ARBA00022553"/>
    </source>
</evidence>
<evidence type="ECO:0000256" key="3">
    <source>
        <dbReference type="ARBA" id="ARBA00012438"/>
    </source>
</evidence>
<feature type="transmembrane region" description="Helical" evidence="12">
    <location>
        <begin position="150"/>
        <end position="172"/>
    </location>
</feature>
<dbReference type="PANTHER" id="PTHR45528">
    <property type="entry name" value="SENSOR HISTIDINE KINASE CPXA"/>
    <property type="match status" value="1"/>
</dbReference>
<keyword evidence="4" id="KW-1003">Cell membrane</keyword>
<feature type="transmembrane region" description="Helical" evidence="12">
    <location>
        <begin position="184"/>
        <end position="205"/>
    </location>
</feature>
<dbReference type="SUPFAM" id="SSF58104">
    <property type="entry name" value="Methyl-accepting chemotaxis protein (MCP) signaling domain"/>
    <property type="match status" value="1"/>
</dbReference>
<dbReference type="SMART" id="SM00304">
    <property type="entry name" value="HAMP"/>
    <property type="match status" value="1"/>
</dbReference>
<dbReference type="PROSITE" id="PS50885">
    <property type="entry name" value="HAMP"/>
    <property type="match status" value="1"/>
</dbReference>